<accession>A0A285J0U6</accession>
<evidence type="ECO:0000313" key="2">
    <source>
        <dbReference type="Proteomes" id="UP000219353"/>
    </source>
</evidence>
<evidence type="ECO:0000313" key="1">
    <source>
        <dbReference type="EMBL" id="SNY53950.1"/>
    </source>
</evidence>
<dbReference type="InterPro" id="IPR008972">
    <property type="entry name" value="Cupredoxin"/>
</dbReference>
<dbReference type="RefSeq" id="WP_097111736.1">
    <property type="nucleotide sequence ID" value="NZ_OBEB01000005.1"/>
</dbReference>
<proteinExistence type="predicted"/>
<dbReference type="Proteomes" id="UP000219353">
    <property type="component" value="Unassembled WGS sequence"/>
</dbReference>
<dbReference type="Pfam" id="PF08985">
    <property type="entry name" value="DP-EP"/>
    <property type="match status" value="1"/>
</dbReference>
<gene>
    <name evidence="1" type="ORF">SAMN06297280_2504</name>
</gene>
<reference evidence="2" key="1">
    <citation type="submission" date="2017-09" db="EMBL/GenBank/DDBJ databases">
        <authorList>
            <person name="Varghese N."/>
            <person name="Submissions S."/>
        </authorList>
    </citation>
    <scope>NUCLEOTIDE SEQUENCE [LARGE SCALE GENOMIC DNA]</scope>
    <source>
        <strain evidence="2">CGMCC 1.12461</strain>
    </source>
</reference>
<dbReference type="EMBL" id="OBEB01000005">
    <property type="protein sequence ID" value="SNY53950.1"/>
    <property type="molecule type" value="Genomic_DNA"/>
</dbReference>
<sequence>MSNTQAASVIQVLVNLENGEPVFNYQTTDGQPCDGDVTVTEAGTITYQLVDNTGKGLKFVGVGFITPFDGVIDAITVSSDGQLVQMLDLDRSAGTTKFQFVLTNSSNTLMVLSPVPQVKNEPE</sequence>
<evidence type="ECO:0008006" key="3">
    <source>
        <dbReference type="Google" id="ProtNLM"/>
    </source>
</evidence>
<dbReference type="Gene3D" id="2.60.40.420">
    <property type="entry name" value="Cupredoxins - blue copper proteins"/>
    <property type="match status" value="1"/>
</dbReference>
<keyword evidence="2" id="KW-1185">Reference proteome</keyword>
<dbReference type="OrthoDB" id="6255824at2"/>
<protein>
    <recommendedName>
        <fullName evidence="3">DP-EP family protein</fullName>
    </recommendedName>
</protein>
<dbReference type="InterPro" id="IPR015078">
    <property type="entry name" value="DP-EP"/>
</dbReference>
<dbReference type="SUPFAM" id="SSF49503">
    <property type="entry name" value="Cupredoxins"/>
    <property type="match status" value="1"/>
</dbReference>
<name>A0A285J0U6_9GAMM</name>
<dbReference type="AlphaFoldDB" id="A0A285J0U6"/>
<organism evidence="1 2">
    <name type="scientific">Arsukibacterium tuosuense</name>
    <dbReference type="NCBI Taxonomy" id="1323745"/>
    <lineage>
        <taxon>Bacteria</taxon>
        <taxon>Pseudomonadati</taxon>
        <taxon>Pseudomonadota</taxon>
        <taxon>Gammaproteobacteria</taxon>
        <taxon>Chromatiales</taxon>
        <taxon>Chromatiaceae</taxon>
        <taxon>Arsukibacterium</taxon>
    </lineage>
</organism>